<dbReference type="PROSITE" id="PS00409">
    <property type="entry name" value="PROKAR_NTER_METHYL"/>
    <property type="match status" value="1"/>
</dbReference>
<keyword evidence="10" id="KW-0813">Transport</keyword>
<comment type="subcellular location">
    <subcellularLocation>
        <location evidence="1">Cell membrane</location>
        <topology evidence="1">Single-pass membrane protein</topology>
    </subcellularLocation>
    <subcellularLocation>
        <location evidence="2">Cell surface</location>
    </subcellularLocation>
</comment>
<dbReference type="InterPro" id="IPR012902">
    <property type="entry name" value="N_methyl_site"/>
</dbReference>
<dbReference type="PIRSF" id="PIRSF029928">
    <property type="entry name" value="Late_competence_ComGC"/>
    <property type="match status" value="1"/>
</dbReference>
<evidence type="ECO:0000256" key="9">
    <source>
        <dbReference type="ARBA" id="ARBA00043982"/>
    </source>
</evidence>
<accession>A0ABY9K2Z7</accession>
<evidence type="ECO:0000256" key="6">
    <source>
        <dbReference type="ARBA" id="ARBA00022989"/>
    </source>
</evidence>
<dbReference type="Pfam" id="PF07963">
    <property type="entry name" value="N_methyl"/>
    <property type="match status" value="1"/>
</dbReference>
<dbReference type="Proteomes" id="UP001197974">
    <property type="component" value="Chromosome"/>
</dbReference>
<gene>
    <name evidence="11" type="primary">comGC</name>
    <name evidence="11" type="ORF">LC087_07365</name>
</gene>
<evidence type="ECO:0000313" key="12">
    <source>
        <dbReference type="Proteomes" id="UP001197974"/>
    </source>
</evidence>
<keyword evidence="6 10" id="KW-1133">Transmembrane helix</keyword>
<organism evidence="11 12">
    <name type="scientific">Bacillus carboniphilus</name>
    <dbReference type="NCBI Taxonomy" id="86663"/>
    <lineage>
        <taxon>Bacteria</taxon>
        <taxon>Bacillati</taxon>
        <taxon>Bacillota</taxon>
        <taxon>Bacilli</taxon>
        <taxon>Bacillales</taxon>
        <taxon>Bacillaceae</taxon>
        <taxon>Bacillus</taxon>
    </lineage>
</organism>
<dbReference type="InterPro" id="IPR045584">
    <property type="entry name" value="Pilin-like"/>
</dbReference>
<comment type="function">
    <text evidence="10">Required for transformation and DNA binding.</text>
</comment>
<keyword evidence="8 10" id="KW-0178">Competence</keyword>
<comment type="similarity">
    <text evidence="9 10">Belongs to the ComGC family.</text>
</comment>
<keyword evidence="7 10" id="KW-0472">Membrane</keyword>
<dbReference type="InterPro" id="IPR016940">
    <property type="entry name" value="ComGC"/>
</dbReference>
<keyword evidence="4" id="KW-0488">Methylation</keyword>
<evidence type="ECO:0000313" key="11">
    <source>
        <dbReference type="EMBL" id="WLR44281.1"/>
    </source>
</evidence>
<name>A0ABY9K2Z7_9BACI</name>
<evidence type="ECO:0000256" key="10">
    <source>
        <dbReference type="PIRNR" id="PIRNR029928"/>
    </source>
</evidence>
<protein>
    <recommendedName>
        <fullName evidence="10">ComG operon protein 3</fullName>
    </recommendedName>
</protein>
<evidence type="ECO:0000256" key="4">
    <source>
        <dbReference type="ARBA" id="ARBA00022481"/>
    </source>
</evidence>
<dbReference type="SUPFAM" id="SSF54523">
    <property type="entry name" value="Pili subunits"/>
    <property type="match status" value="1"/>
</dbReference>
<keyword evidence="5 10" id="KW-0812">Transmembrane</keyword>
<dbReference type="EMBL" id="CP129013">
    <property type="protein sequence ID" value="WLR44281.1"/>
    <property type="molecule type" value="Genomic_DNA"/>
</dbReference>
<evidence type="ECO:0000256" key="2">
    <source>
        <dbReference type="ARBA" id="ARBA00004241"/>
    </source>
</evidence>
<dbReference type="NCBIfam" id="TIGR02532">
    <property type="entry name" value="IV_pilin_GFxxxE"/>
    <property type="match status" value="1"/>
</dbReference>
<sequence length="97" mass="10595">MDERGFTLIEMLVVLLVISILLIMTIPNITKHNQNIQKKGCEGLVNMVQAQVVAYDMENDQVPTLEQLITGGYITDNASCPDGSSIVVNEDGSVESQ</sequence>
<evidence type="ECO:0000256" key="5">
    <source>
        <dbReference type="ARBA" id="ARBA00022692"/>
    </source>
</evidence>
<comment type="subunit">
    <text evidence="10">Homodimer.</text>
</comment>
<evidence type="ECO:0000256" key="7">
    <source>
        <dbReference type="ARBA" id="ARBA00023136"/>
    </source>
</evidence>
<keyword evidence="12" id="KW-1185">Reference proteome</keyword>
<keyword evidence="3 10" id="KW-1003">Cell membrane</keyword>
<reference evidence="11 12" key="1">
    <citation type="submission" date="2023-06" db="EMBL/GenBank/DDBJ databases">
        <title>Five Gram-positive bacteria isolated from mangrove sediments in Shenzhen, Guangdong, China.</title>
        <authorList>
            <person name="Yu S."/>
            <person name="Zheng W."/>
            <person name="Huang Y."/>
        </authorList>
    </citation>
    <scope>NUCLEOTIDE SEQUENCE [LARGE SCALE GENOMIC DNA]</scope>
    <source>
        <strain evidence="11 12">SaN35-3</strain>
    </source>
</reference>
<proteinExistence type="inferred from homology"/>
<dbReference type="RefSeq" id="WP_226540123.1">
    <property type="nucleotide sequence ID" value="NZ_CP129013.1"/>
</dbReference>
<evidence type="ECO:0000256" key="1">
    <source>
        <dbReference type="ARBA" id="ARBA00004162"/>
    </source>
</evidence>
<evidence type="ECO:0000256" key="8">
    <source>
        <dbReference type="ARBA" id="ARBA00023287"/>
    </source>
</evidence>
<feature type="transmembrane region" description="Helical" evidence="10">
    <location>
        <begin position="6"/>
        <end position="29"/>
    </location>
</feature>
<dbReference type="Gene3D" id="3.30.700.10">
    <property type="entry name" value="Glycoprotein, Type 4 Pilin"/>
    <property type="match status" value="1"/>
</dbReference>
<evidence type="ECO:0000256" key="3">
    <source>
        <dbReference type="ARBA" id="ARBA00022475"/>
    </source>
</evidence>
<dbReference type="NCBIfam" id="NF040999">
    <property type="entry name" value="pilin_ComGC"/>
    <property type="match status" value="1"/>
</dbReference>